<dbReference type="Proteomes" id="UP001141552">
    <property type="component" value="Unassembled WGS sequence"/>
</dbReference>
<organism evidence="1 2">
    <name type="scientific">Turnera subulata</name>
    <dbReference type="NCBI Taxonomy" id="218843"/>
    <lineage>
        <taxon>Eukaryota</taxon>
        <taxon>Viridiplantae</taxon>
        <taxon>Streptophyta</taxon>
        <taxon>Embryophyta</taxon>
        <taxon>Tracheophyta</taxon>
        <taxon>Spermatophyta</taxon>
        <taxon>Magnoliopsida</taxon>
        <taxon>eudicotyledons</taxon>
        <taxon>Gunneridae</taxon>
        <taxon>Pentapetalae</taxon>
        <taxon>rosids</taxon>
        <taxon>fabids</taxon>
        <taxon>Malpighiales</taxon>
        <taxon>Passifloraceae</taxon>
        <taxon>Turnera</taxon>
    </lineage>
</organism>
<dbReference type="OrthoDB" id="1277335at2759"/>
<protein>
    <submittedName>
        <fullName evidence="1">Uncharacterized protein</fullName>
    </submittedName>
</protein>
<comment type="caution">
    <text evidence="1">The sequence shown here is derived from an EMBL/GenBank/DDBJ whole genome shotgun (WGS) entry which is preliminary data.</text>
</comment>
<dbReference type="EMBL" id="JAKUCV010004776">
    <property type="protein sequence ID" value="KAJ4834132.1"/>
    <property type="molecule type" value="Genomic_DNA"/>
</dbReference>
<dbReference type="Pfam" id="PF05056">
    <property type="entry name" value="DUF674"/>
    <property type="match status" value="1"/>
</dbReference>
<reference evidence="1" key="1">
    <citation type="submission" date="2022-02" db="EMBL/GenBank/DDBJ databases">
        <authorList>
            <person name="Henning P.M."/>
            <person name="McCubbin A.G."/>
            <person name="Shore J.S."/>
        </authorList>
    </citation>
    <scope>NUCLEOTIDE SEQUENCE</scope>
    <source>
        <strain evidence="1">F60SS</strain>
        <tissue evidence="1">Leaves</tissue>
    </source>
</reference>
<proteinExistence type="predicted"/>
<dbReference type="InterPro" id="IPR007750">
    <property type="entry name" value="DUF674"/>
</dbReference>
<accession>A0A9Q0FMF9</accession>
<evidence type="ECO:0000313" key="2">
    <source>
        <dbReference type="Proteomes" id="UP001141552"/>
    </source>
</evidence>
<reference evidence="1" key="2">
    <citation type="journal article" date="2023" name="Plants (Basel)">
        <title>Annotation of the Turnera subulata (Passifloraceae) Draft Genome Reveals the S-Locus Evolved after the Divergence of Turneroideae from Passifloroideae in a Stepwise Manner.</title>
        <authorList>
            <person name="Henning P.M."/>
            <person name="Roalson E.H."/>
            <person name="Mir W."/>
            <person name="McCubbin A.G."/>
            <person name="Shore J.S."/>
        </authorList>
    </citation>
    <scope>NUCLEOTIDE SEQUENCE</scope>
    <source>
        <strain evidence="1">F60SS</strain>
    </source>
</reference>
<dbReference type="PANTHER" id="PTHR33103">
    <property type="entry name" value="OS01G0153900 PROTEIN"/>
    <property type="match status" value="1"/>
</dbReference>
<sequence>MLLRPRNGWAEVHSKPLKLNIGDGKTLKYYQCSRRCKTDDGSRFLISDELEVIPVSTAARLRLLSKFEVMAESIKNSALCSVVQDCPPALMVPFKEKADPSDQLEKKESLTIEVTPTVFKIRDPKSSNGKEAKVGGFVKGPAMFVVTDNLKVKPIANVSPLSMLTTLQVPFSDAESLDVLMGKKEVTKLYSIFLLSLSFMSN</sequence>
<dbReference type="AlphaFoldDB" id="A0A9Q0FMF9"/>
<dbReference type="PANTHER" id="PTHR33103:SF27">
    <property type="entry name" value="OS04G0594700 PROTEIN"/>
    <property type="match status" value="1"/>
</dbReference>
<name>A0A9Q0FMF9_9ROSI</name>
<gene>
    <name evidence="1" type="ORF">Tsubulata_012622</name>
</gene>
<keyword evidence="2" id="KW-1185">Reference proteome</keyword>
<evidence type="ECO:0000313" key="1">
    <source>
        <dbReference type="EMBL" id="KAJ4834132.1"/>
    </source>
</evidence>